<dbReference type="InterPro" id="IPR056789">
    <property type="entry name" value="LRR_R13L1-DRL21"/>
</dbReference>
<keyword evidence="13" id="KW-1185">Reference proteome</keyword>
<sequence>MVVIAEIFLSAYFTGLLDKLASGELVNLALPKGISSQLQTWSSTLKIIEAVLSDAEEKQIAEKSVNMWLEQLQDLAYDLDDLLDELATEELRRNLMMAQPTQASNPSMLRKLIPACCSTNLTPRAVKFYFNLSSKIDKITERLQDLLTKKNELNLMNDHLGGTRLRRTGDKRSPTTSLVDEYSGFCGREEDKQAILAQMCLGCESGSDRRFRVIPIVGMGGIGKTTLAQHICNEVKNSFDLNAWICVSDEFDEFAITERIYKAISSERCEFKDLNMVQLKLREIISNKKFLLILDDVWNENYGKWDVLSRPFQAGAPGSTIIVTTRNVSVASIMRSVPDYHLEQLGDEEICSILAHHARGWQNFDAHPGFKETGEAIAKKCKGLPLAAKSLGGLLRTKENPNEWKDVLDSKLWDLPTENNDVLPALRLSYHHLPSHLKCLFAYCSLFPKDYEFDKHELVLLWMAEGFLRPSESHKEMEDVGFRCFDELLSRSFFQRSKTGAESRFLMHDLVNDLARHVAGRVCFRLEDKAESNVQHRRDSFLKARHSSFIRHDYDGFQRFEAFSRVHKLRTFLPLPVYKTPTWQDFYLTSQVIYDLLPQLHFLRVLSLSGYQILQLPNSIGNLKHLRYLNVSNTRIEQLPESVSELYNLQTLLLRDCRSLTKLLANIGNLINLRHLDIAGTEELKEMPLGLCKMASLQTLSKIVLGRGLKVNELRDLSNLRGVLSIIGLQCVMDAQDAREANLTRKQGLEKLEMVWSSDFDDSRDKMIEKDVIEFLKPSTNLRRLQLKHYGGVEFPSWLGDPSFSQLVHISLSDCRHCTSLPSLGHLTSLKKLHISGIKGVKTVGKELCGVGGPHVGDAFPSLETLIFVDMLDWEEWSTNLSEDDGNFRQVFPRLRELIIDRCPNLITISLSRLPSILVLEISQCQEVLLTRMVSVTCATSTLKIREISGLVQLHEGVTQFLGESLEVLVIGECNKLISLWQGDHACHNLANLREVELGECSGLVSLVGEEGQELPPNLEKLEIWRCNNLEKLPNRLKSLKSLRSLSISECPRLIIISTSTEEEVQSNIKDGKAEDIKIESFSQLEDLTVRGCPSLAAFPLGQRIPATLKRLDLFGNCDKMEPDSEEMWLHKSVAPSPLLESISIGGWANMKFLLGCLSNFVHLTWLYISDCPGLESFPERGGFPPSLEGLTIIGWASLKFSPGCLFNFVHLTNLFIRNCPGLESFQGDFPPAW</sequence>
<evidence type="ECO:0000313" key="12">
    <source>
        <dbReference type="EMBL" id="KAK3010257.1"/>
    </source>
</evidence>
<dbReference type="FunFam" id="3.40.50.300:FF:001091">
    <property type="entry name" value="Probable disease resistance protein At1g61300"/>
    <property type="match status" value="1"/>
</dbReference>
<dbReference type="PRINTS" id="PR00364">
    <property type="entry name" value="DISEASERSIST"/>
</dbReference>
<dbReference type="Pfam" id="PF23559">
    <property type="entry name" value="WHD_DRP"/>
    <property type="match status" value="1"/>
</dbReference>
<evidence type="ECO:0000256" key="3">
    <source>
        <dbReference type="ARBA" id="ARBA00022737"/>
    </source>
</evidence>
<keyword evidence="2" id="KW-0433">Leucine-rich repeat</keyword>
<dbReference type="Pfam" id="PF23247">
    <property type="entry name" value="LRR_RPS2"/>
    <property type="match status" value="1"/>
</dbReference>
<feature type="domain" description="NB-ARC" evidence="7">
    <location>
        <begin position="208"/>
        <end position="354"/>
    </location>
</feature>
<dbReference type="GO" id="GO:0051607">
    <property type="term" value="P:defense response to virus"/>
    <property type="evidence" value="ECO:0007669"/>
    <property type="project" value="UniProtKB-ARBA"/>
</dbReference>
<evidence type="ECO:0000313" key="13">
    <source>
        <dbReference type="Proteomes" id="UP001188597"/>
    </source>
</evidence>
<dbReference type="Pfam" id="PF18052">
    <property type="entry name" value="Rx_N"/>
    <property type="match status" value="1"/>
</dbReference>
<evidence type="ECO:0000256" key="5">
    <source>
        <dbReference type="ARBA" id="ARBA00022821"/>
    </source>
</evidence>
<dbReference type="InterPro" id="IPR041118">
    <property type="entry name" value="Rx_N"/>
</dbReference>
<comment type="caution">
    <text evidence="12">The sequence shown here is derived from an EMBL/GenBank/DDBJ whole genome shotgun (WGS) entry which is preliminary data.</text>
</comment>
<name>A0AA88VK37_9ASTE</name>
<dbReference type="Gene3D" id="1.20.5.4130">
    <property type="match status" value="1"/>
</dbReference>
<dbReference type="Proteomes" id="UP001188597">
    <property type="component" value="Unassembled WGS sequence"/>
</dbReference>
<evidence type="ECO:0000256" key="1">
    <source>
        <dbReference type="ARBA" id="ARBA00008894"/>
    </source>
</evidence>
<evidence type="ECO:0000259" key="10">
    <source>
        <dbReference type="Pfam" id="PF23559"/>
    </source>
</evidence>
<evidence type="ECO:0000259" key="11">
    <source>
        <dbReference type="Pfam" id="PF25019"/>
    </source>
</evidence>
<dbReference type="GO" id="GO:0005524">
    <property type="term" value="F:ATP binding"/>
    <property type="evidence" value="ECO:0007669"/>
    <property type="project" value="UniProtKB-KW"/>
</dbReference>
<dbReference type="Pfam" id="PF25019">
    <property type="entry name" value="LRR_R13L1-DRL21"/>
    <property type="match status" value="1"/>
</dbReference>
<dbReference type="Gene3D" id="3.40.50.300">
    <property type="entry name" value="P-loop containing nucleotide triphosphate hydrolases"/>
    <property type="match status" value="1"/>
</dbReference>
<dbReference type="InterPro" id="IPR032675">
    <property type="entry name" value="LRR_dom_sf"/>
</dbReference>
<feature type="domain" description="Disease resistance N-terminal" evidence="8">
    <location>
        <begin position="17"/>
        <end position="98"/>
    </location>
</feature>
<dbReference type="InterPro" id="IPR002182">
    <property type="entry name" value="NB-ARC"/>
</dbReference>
<dbReference type="GO" id="GO:0043531">
    <property type="term" value="F:ADP binding"/>
    <property type="evidence" value="ECO:0007669"/>
    <property type="project" value="InterPro"/>
</dbReference>
<keyword evidence="6" id="KW-0067">ATP-binding</keyword>
<proteinExistence type="inferred from homology"/>
<dbReference type="InterPro" id="IPR058922">
    <property type="entry name" value="WHD_DRP"/>
</dbReference>
<dbReference type="PANTHER" id="PTHR36766:SF51">
    <property type="entry name" value="DISEASE RESISTANCE RPP13-LIKE PROTEIN 1"/>
    <property type="match status" value="1"/>
</dbReference>
<comment type="similarity">
    <text evidence="1">Belongs to the disease resistance NB-LRR family.</text>
</comment>
<dbReference type="InterPro" id="IPR027417">
    <property type="entry name" value="P-loop_NTPase"/>
</dbReference>
<dbReference type="FunFam" id="1.10.10.10:FF:000322">
    <property type="entry name" value="Probable disease resistance protein At1g63360"/>
    <property type="match status" value="1"/>
</dbReference>
<keyword evidence="4" id="KW-0547">Nucleotide-binding</keyword>
<feature type="domain" description="Disease resistance protein winged helix" evidence="10">
    <location>
        <begin position="446"/>
        <end position="515"/>
    </location>
</feature>
<organism evidence="12 13">
    <name type="scientific">Escallonia herrerae</name>
    <dbReference type="NCBI Taxonomy" id="1293975"/>
    <lineage>
        <taxon>Eukaryota</taxon>
        <taxon>Viridiplantae</taxon>
        <taxon>Streptophyta</taxon>
        <taxon>Embryophyta</taxon>
        <taxon>Tracheophyta</taxon>
        <taxon>Spermatophyta</taxon>
        <taxon>Magnoliopsida</taxon>
        <taxon>eudicotyledons</taxon>
        <taxon>Gunneridae</taxon>
        <taxon>Pentapetalae</taxon>
        <taxon>asterids</taxon>
        <taxon>campanulids</taxon>
        <taxon>Escalloniales</taxon>
        <taxon>Escalloniaceae</taxon>
        <taxon>Escallonia</taxon>
    </lineage>
</organism>
<keyword evidence="3" id="KW-0677">Repeat</keyword>
<dbReference type="Gene3D" id="1.10.10.10">
    <property type="entry name" value="Winged helix-like DNA-binding domain superfamily/Winged helix DNA-binding domain"/>
    <property type="match status" value="1"/>
</dbReference>
<protein>
    <recommendedName>
        <fullName evidence="14">Disease resistance RPP13-like protein 1</fullName>
    </recommendedName>
</protein>
<dbReference type="Gene3D" id="3.80.10.10">
    <property type="entry name" value="Ribonuclease Inhibitor"/>
    <property type="match status" value="3"/>
</dbReference>
<gene>
    <name evidence="12" type="ORF">RJ639_011588</name>
</gene>
<evidence type="ECO:0000259" key="7">
    <source>
        <dbReference type="Pfam" id="PF00931"/>
    </source>
</evidence>
<dbReference type="InterPro" id="IPR036388">
    <property type="entry name" value="WH-like_DNA-bd_sf"/>
</dbReference>
<evidence type="ECO:0000256" key="2">
    <source>
        <dbReference type="ARBA" id="ARBA00022614"/>
    </source>
</evidence>
<dbReference type="AlphaFoldDB" id="A0AA88VK37"/>
<feature type="domain" description="Disease resistance protein At4g27190-like leucine-rich repeats" evidence="9">
    <location>
        <begin position="889"/>
        <end position="1028"/>
    </location>
</feature>
<feature type="domain" description="R13L1/DRL21-like LRR repeat region" evidence="11">
    <location>
        <begin position="712"/>
        <end position="837"/>
    </location>
</feature>
<evidence type="ECO:0000259" key="9">
    <source>
        <dbReference type="Pfam" id="PF23247"/>
    </source>
</evidence>
<reference evidence="12" key="1">
    <citation type="submission" date="2022-12" db="EMBL/GenBank/DDBJ databases">
        <title>Draft genome assemblies for two species of Escallonia (Escalloniales).</title>
        <authorList>
            <person name="Chanderbali A."/>
            <person name="Dervinis C."/>
            <person name="Anghel I."/>
            <person name="Soltis D."/>
            <person name="Soltis P."/>
            <person name="Zapata F."/>
        </authorList>
    </citation>
    <scope>NUCLEOTIDE SEQUENCE</scope>
    <source>
        <strain evidence="12">UCBG64.0493</strain>
        <tissue evidence="12">Leaf</tissue>
    </source>
</reference>
<dbReference type="PANTHER" id="PTHR36766">
    <property type="entry name" value="PLANT BROAD-SPECTRUM MILDEW RESISTANCE PROTEIN RPW8"/>
    <property type="match status" value="1"/>
</dbReference>
<evidence type="ECO:0008006" key="14">
    <source>
        <dbReference type="Google" id="ProtNLM"/>
    </source>
</evidence>
<dbReference type="Pfam" id="PF00931">
    <property type="entry name" value="NB-ARC"/>
    <property type="match status" value="1"/>
</dbReference>
<evidence type="ECO:0000259" key="8">
    <source>
        <dbReference type="Pfam" id="PF18052"/>
    </source>
</evidence>
<accession>A0AA88VK37</accession>
<dbReference type="EMBL" id="JAVXUP010001563">
    <property type="protein sequence ID" value="KAK3010257.1"/>
    <property type="molecule type" value="Genomic_DNA"/>
</dbReference>
<evidence type="ECO:0000256" key="4">
    <source>
        <dbReference type="ARBA" id="ARBA00022741"/>
    </source>
</evidence>
<dbReference type="SUPFAM" id="SSF52540">
    <property type="entry name" value="P-loop containing nucleoside triphosphate hydrolases"/>
    <property type="match status" value="1"/>
</dbReference>
<dbReference type="InterPro" id="IPR057135">
    <property type="entry name" value="At4g27190-like_LRR"/>
</dbReference>
<keyword evidence="5" id="KW-0611">Plant defense</keyword>
<dbReference type="SUPFAM" id="SSF52058">
    <property type="entry name" value="L domain-like"/>
    <property type="match status" value="2"/>
</dbReference>
<evidence type="ECO:0000256" key="6">
    <source>
        <dbReference type="ARBA" id="ARBA00022840"/>
    </source>
</evidence>